<dbReference type="AlphaFoldDB" id="A0A173RF20"/>
<evidence type="ECO:0000313" key="3">
    <source>
        <dbReference type="Proteomes" id="UP000095492"/>
    </source>
</evidence>
<feature type="transmembrane region" description="Helical" evidence="1">
    <location>
        <begin position="210"/>
        <end position="233"/>
    </location>
</feature>
<keyword evidence="1" id="KW-0472">Membrane</keyword>
<evidence type="ECO:0008006" key="4">
    <source>
        <dbReference type="Google" id="ProtNLM"/>
    </source>
</evidence>
<feature type="transmembrane region" description="Helical" evidence="1">
    <location>
        <begin position="60"/>
        <end position="82"/>
    </location>
</feature>
<evidence type="ECO:0000313" key="2">
    <source>
        <dbReference type="EMBL" id="CUM76326.1"/>
    </source>
</evidence>
<dbReference type="STRING" id="39490.ERS852448_00364"/>
<dbReference type="Proteomes" id="UP000095492">
    <property type="component" value="Unassembled WGS sequence"/>
</dbReference>
<feature type="transmembrane region" description="Helical" evidence="1">
    <location>
        <begin position="253"/>
        <end position="276"/>
    </location>
</feature>
<evidence type="ECO:0000256" key="1">
    <source>
        <dbReference type="SAM" id="Phobius"/>
    </source>
</evidence>
<dbReference type="GeneID" id="97391041"/>
<dbReference type="RefSeq" id="WP_022036771.1">
    <property type="nucleotide sequence ID" value="NZ_CBCTYR010000002.1"/>
</dbReference>
<proteinExistence type="predicted"/>
<keyword evidence="1" id="KW-0812">Transmembrane</keyword>
<feature type="transmembrane region" description="Helical" evidence="1">
    <location>
        <begin position="26"/>
        <end position="45"/>
    </location>
</feature>
<accession>A0A173RF20</accession>
<feature type="transmembrane region" description="Helical" evidence="1">
    <location>
        <begin position="103"/>
        <end position="132"/>
    </location>
</feature>
<name>A0A173RF20_EUBRA</name>
<keyword evidence="1" id="KW-1133">Transmembrane helix</keyword>
<dbReference type="EMBL" id="CYYA01000002">
    <property type="protein sequence ID" value="CUM76326.1"/>
    <property type="molecule type" value="Genomic_DNA"/>
</dbReference>
<protein>
    <recommendedName>
        <fullName evidence="4">ABC-2 family transporter protein</fullName>
    </recommendedName>
</protein>
<feature type="transmembrane region" description="Helical" evidence="1">
    <location>
        <begin position="177"/>
        <end position="198"/>
    </location>
</feature>
<organism evidence="2 3">
    <name type="scientific">Eubacterium ramulus</name>
    <dbReference type="NCBI Taxonomy" id="39490"/>
    <lineage>
        <taxon>Bacteria</taxon>
        <taxon>Bacillati</taxon>
        <taxon>Bacillota</taxon>
        <taxon>Clostridia</taxon>
        <taxon>Eubacteriales</taxon>
        <taxon>Eubacteriaceae</taxon>
        <taxon>Eubacterium</taxon>
    </lineage>
</organism>
<reference evidence="2 3" key="1">
    <citation type="submission" date="2015-09" db="EMBL/GenBank/DDBJ databases">
        <authorList>
            <consortium name="Pathogen Informatics"/>
        </authorList>
    </citation>
    <scope>NUCLEOTIDE SEQUENCE [LARGE SCALE GENOMIC DNA]</scope>
    <source>
        <strain evidence="2 3">2789STDY5608891</strain>
    </source>
</reference>
<sequence>MPERNMKTVLHIAGTEFKRWLRSSRIIILGVMLIFVHMQIIVTLQDCASRTGLPVSVPEAFVALGNSGSIVLILPALFLVLMSDFPQKSGIDFLYQIRCSKRVWIMGQIMFALEAVVFLVVFLILASCLMMSGSGVWKMEFSNAVTHYSSIFPERTGDYILQLLPENLYQQMTFRTAFVHTVVLLSLYFFLLSMILLFTSLCNRKFTGVLLDGVLIVLGTVTCSADSWLMWLFPMAHAIPWVHYEKYLSQQIFPIWGSYVCLIGSCVGLMILCMALSRNYQAGRG</sequence>
<gene>
    <name evidence="2" type="ORF">ERS852448_00364</name>
</gene>